<dbReference type="Proteomes" id="UP000299102">
    <property type="component" value="Unassembled WGS sequence"/>
</dbReference>
<evidence type="ECO:0000313" key="1">
    <source>
        <dbReference type="EMBL" id="GBP76262.1"/>
    </source>
</evidence>
<sequence length="98" mass="10568">MVEGCGVKEGGPVIIVLVVYTDTVPGLHAVSTMHMHLQWASIIRTSLNQTTAYPNSSSGGSTAPSRACRSRQPTLHSAVFAHLSRLVRLLLYSYVTSK</sequence>
<evidence type="ECO:0000313" key="2">
    <source>
        <dbReference type="Proteomes" id="UP000299102"/>
    </source>
</evidence>
<reference evidence="1 2" key="1">
    <citation type="journal article" date="2019" name="Commun. Biol.">
        <title>The bagworm genome reveals a unique fibroin gene that provides high tensile strength.</title>
        <authorList>
            <person name="Kono N."/>
            <person name="Nakamura H."/>
            <person name="Ohtoshi R."/>
            <person name="Tomita M."/>
            <person name="Numata K."/>
            <person name="Arakawa K."/>
        </authorList>
    </citation>
    <scope>NUCLEOTIDE SEQUENCE [LARGE SCALE GENOMIC DNA]</scope>
</reference>
<accession>A0A4C1YMX6</accession>
<dbReference type="AlphaFoldDB" id="A0A4C1YMX6"/>
<proteinExistence type="predicted"/>
<comment type="caution">
    <text evidence="1">The sequence shown here is derived from an EMBL/GenBank/DDBJ whole genome shotgun (WGS) entry which is preliminary data.</text>
</comment>
<protein>
    <submittedName>
        <fullName evidence="1">Uncharacterized protein</fullName>
    </submittedName>
</protein>
<name>A0A4C1YMX6_EUMVA</name>
<dbReference type="EMBL" id="BGZK01001283">
    <property type="protein sequence ID" value="GBP76262.1"/>
    <property type="molecule type" value="Genomic_DNA"/>
</dbReference>
<organism evidence="1 2">
    <name type="scientific">Eumeta variegata</name>
    <name type="common">Bagworm moth</name>
    <name type="synonym">Eumeta japonica</name>
    <dbReference type="NCBI Taxonomy" id="151549"/>
    <lineage>
        <taxon>Eukaryota</taxon>
        <taxon>Metazoa</taxon>
        <taxon>Ecdysozoa</taxon>
        <taxon>Arthropoda</taxon>
        <taxon>Hexapoda</taxon>
        <taxon>Insecta</taxon>
        <taxon>Pterygota</taxon>
        <taxon>Neoptera</taxon>
        <taxon>Endopterygota</taxon>
        <taxon>Lepidoptera</taxon>
        <taxon>Glossata</taxon>
        <taxon>Ditrysia</taxon>
        <taxon>Tineoidea</taxon>
        <taxon>Psychidae</taxon>
        <taxon>Oiketicinae</taxon>
        <taxon>Eumeta</taxon>
    </lineage>
</organism>
<gene>
    <name evidence="1" type="ORF">EVAR_60811_1</name>
</gene>
<keyword evidence="2" id="KW-1185">Reference proteome</keyword>